<dbReference type="EMBL" id="CH474001">
    <property type="protein sequence ID" value="EDL93605.1"/>
    <property type="molecule type" value="Genomic_DNA"/>
</dbReference>
<protein>
    <submittedName>
        <fullName evidence="1">RCG45518</fullName>
    </submittedName>
</protein>
<gene>
    <name evidence="1" type="ORF">rCG_45518</name>
</gene>
<evidence type="ECO:0000313" key="2">
    <source>
        <dbReference type="Proteomes" id="UP000234681"/>
    </source>
</evidence>
<evidence type="ECO:0000313" key="1">
    <source>
        <dbReference type="EMBL" id="EDL93605.1"/>
    </source>
</evidence>
<accession>A6JT42</accession>
<proteinExistence type="predicted"/>
<dbReference type="Proteomes" id="UP000234681">
    <property type="component" value="Chromosome 3"/>
</dbReference>
<sequence length="13" mass="1535">RGKHTKRQNCPLP</sequence>
<feature type="non-terminal residue" evidence="1">
    <location>
        <position position="13"/>
    </location>
</feature>
<organism evidence="1 2">
    <name type="scientific">Rattus norvegicus</name>
    <name type="common">Rat</name>
    <dbReference type="NCBI Taxonomy" id="10116"/>
    <lineage>
        <taxon>Eukaryota</taxon>
        <taxon>Metazoa</taxon>
        <taxon>Chordata</taxon>
        <taxon>Craniata</taxon>
        <taxon>Vertebrata</taxon>
        <taxon>Euteleostomi</taxon>
        <taxon>Mammalia</taxon>
        <taxon>Eutheria</taxon>
        <taxon>Euarchontoglires</taxon>
        <taxon>Glires</taxon>
        <taxon>Rodentia</taxon>
        <taxon>Myomorpha</taxon>
        <taxon>Muroidea</taxon>
        <taxon>Muridae</taxon>
        <taxon>Murinae</taxon>
        <taxon>Rattus</taxon>
    </lineage>
</organism>
<reference evidence="1 2" key="1">
    <citation type="submission" date="2005-09" db="EMBL/GenBank/DDBJ databases">
        <authorList>
            <person name="Mural R.J."/>
            <person name="Li P.W."/>
            <person name="Adams M.D."/>
            <person name="Amanatides P.G."/>
            <person name="Baden-Tillson H."/>
            <person name="Barnstead M."/>
            <person name="Chin S.H."/>
            <person name="Dew I."/>
            <person name="Evans C.A."/>
            <person name="Ferriera S."/>
            <person name="Flanigan M."/>
            <person name="Fosler C."/>
            <person name="Glodek A."/>
            <person name="Gu Z."/>
            <person name="Holt R.A."/>
            <person name="Jennings D."/>
            <person name="Kraft C.L."/>
            <person name="Lu F."/>
            <person name="Nguyen T."/>
            <person name="Nusskern D.R."/>
            <person name="Pfannkoch C.M."/>
            <person name="Sitter C."/>
            <person name="Sutton G.G."/>
            <person name="Venter J.C."/>
            <person name="Wang Z."/>
            <person name="Woodage T."/>
            <person name="Zheng X.H."/>
            <person name="Zhong F."/>
        </authorList>
    </citation>
    <scope>NUCLEOTIDE SEQUENCE [LARGE SCALE GENOMIC DNA]</scope>
    <source>
        <strain>BN</strain>
        <strain evidence="2">Sprague-Dawley</strain>
    </source>
</reference>
<feature type="non-terminal residue" evidence="1">
    <location>
        <position position="1"/>
    </location>
</feature>
<name>A6JT42_RAT</name>